<evidence type="ECO:0000256" key="12">
    <source>
        <dbReference type="SAM" id="SignalP"/>
    </source>
</evidence>
<name>A0A6G1G5P0_9PEZI</name>
<evidence type="ECO:0000256" key="9">
    <source>
        <dbReference type="ARBA" id="ARBA00024969"/>
    </source>
</evidence>
<evidence type="ECO:0000313" key="15">
    <source>
        <dbReference type="RefSeq" id="XP_033534969.1"/>
    </source>
</evidence>
<protein>
    <recommendedName>
        <fullName evidence="3 10">Protein ROT1</fullName>
    </recommendedName>
</protein>
<comment type="similarity">
    <text evidence="2 10">Belongs to the ROT1 family.</text>
</comment>
<evidence type="ECO:0000256" key="4">
    <source>
        <dbReference type="ARBA" id="ARBA00022692"/>
    </source>
</evidence>
<dbReference type="AlphaFoldDB" id="A0A6G1G5P0"/>
<reference evidence="15" key="2">
    <citation type="submission" date="2020-04" db="EMBL/GenBank/DDBJ databases">
        <authorList>
            <consortium name="NCBI Genome Project"/>
        </authorList>
    </citation>
    <scope>NUCLEOTIDE SEQUENCE</scope>
    <source>
        <strain evidence="15">CBS 781.70</strain>
    </source>
</reference>
<keyword evidence="8 10" id="KW-0472">Membrane</keyword>
<dbReference type="Proteomes" id="UP000504638">
    <property type="component" value="Unplaced"/>
</dbReference>
<sequence length="244" mass="27557">MLLPIGTTLLAFASVISAQITDPNLTGTWSSKAKTVFTGPSFYDPVGERLIEPKHPGISYSFSDDGHYEVAYYRAIPNPVQPKCPKGIMQWQHGTWTKYENGSLVLTPLAIDGRQLLSNPCKYEHAIYTRYNQSELFERYEVRTDPYHNVMRLNLFQFDGSPLMPLYQEYTSPLMLPVQTLNPTSTSTGAGTQKTGSKFRRSVGDERVFQNPVLPRQNQMSLADKWWWIGVGMTGLGGVLYLCF</sequence>
<reference evidence="15" key="3">
    <citation type="submission" date="2025-04" db="UniProtKB">
        <authorList>
            <consortium name="RefSeq"/>
        </authorList>
    </citation>
    <scope>IDENTIFICATION</scope>
    <source>
        <strain evidence="15">CBS 781.70</strain>
    </source>
</reference>
<keyword evidence="6 10" id="KW-0256">Endoplasmic reticulum</keyword>
<evidence type="ECO:0000256" key="6">
    <source>
        <dbReference type="ARBA" id="ARBA00022824"/>
    </source>
</evidence>
<evidence type="ECO:0000256" key="1">
    <source>
        <dbReference type="ARBA" id="ARBA00004115"/>
    </source>
</evidence>
<comment type="function">
    <text evidence="9 10">Required for normal levels of the cell wall 1,6-beta-glucan. Involved in a protein folding machinery chaperoning proteins acting in various physiological processes including cell wall synthesis and lysis of autophagic bodies.</text>
</comment>
<dbReference type="GeneID" id="54415750"/>
<proteinExistence type="inferred from homology"/>
<feature type="signal peptide" evidence="12">
    <location>
        <begin position="1"/>
        <end position="18"/>
    </location>
</feature>
<evidence type="ECO:0000313" key="14">
    <source>
        <dbReference type="Proteomes" id="UP000504638"/>
    </source>
</evidence>
<dbReference type="PANTHER" id="PTHR28090">
    <property type="entry name" value="PROTEIN ROT1"/>
    <property type="match status" value="1"/>
</dbReference>
<comment type="subcellular location">
    <subcellularLocation>
        <location evidence="1">Endoplasmic reticulum membrane</location>
        <topology evidence="1">Single-pass type I membrane protein</topology>
    </subcellularLocation>
</comment>
<evidence type="ECO:0000256" key="10">
    <source>
        <dbReference type="PIRNR" id="PIRNR017290"/>
    </source>
</evidence>
<organism evidence="13">
    <name type="scientific">Eremomyces bilateralis CBS 781.70</name>
    <dbReference type="NCBI Taxonomy" id="1392243"/>
    <lineage>
        <taxon>Eukaryota</taxon>
        <taxon>Fungi</taxon>
        <taxon>Dikarya</taxon>
        <taxon>Ascomycota</taxon>
        <taxon>Pezizomycotina</taxon>
        <taxon>Dothideomycetes</taxon>
        <taxon>Dothideomycetes incertae sedis</taxon>
        <taxon>Eremomycetales</taxon>
        <taxon>Eremomycetaceae</taxon>
        <taxon>Eremomyces</taxon>
    </lineage>
</organism>
<dbReference type="GO" id="GO:0006458">
    <property type="term" value="P:'de novo' protein folding"/>
    <property type="evidence" value="ECO:0007669"/>
    <property type="project" value="InterPro"/>
</dbReference>
<accession>A0A6G1G5P0</accession>
<keyword evidence="4 11" id="KW-0812">Transmembrane</keyword>
<evidence type="ECO:0000256" key="2">
    <source>
        <dbReference type="ARBA" id="ARBA00007149"/>
    </source>
</evidence>
<evidence type="ECO:0000256" key="5">
    <source>
        <dbReference type="ARBA" id="ARBA00022729"/>
    </source>
</evidence>
<dbReference type="PANTHER" id="PTHR28090:SF1">
    <property type="entry name" value="PROTEIN ROT1"/>
    <property type="match status" value="1"/>
</dbReference>
<feature type="transmembrane region" description="Helical" evidence="11">
    <location>
        <begin position="226"/>
        <end position="243"/>
    </location>
</feature>
<keyword evidence="14" id="KW-1185">Reference proteome</keyword>
<dbReference type="PIRSF" id="PIRSF017290">
    <property type="entry name" value="ROT1_prd"/>
    <property type="match status" value="1"/>
</dbReference>
<evidence type="ECO:0000256" key="8">
    <source>
        <dbReference type="ARBA" id="ARBA00023136"/>
    </source>
</evidence>
<dbReference type="GO" id="GO:0005789">
    <property type="term" value="C:endoplasmic reticulum membrane"/>
    <property type="evidence" value="ECO:0007669"/>
    <property type="project" value="UniProtKB-SubCell"/>
</dbReference>
<keyword evidence="5 12" id="KW-0732">Signal</keyword>
<dbReference type="InterPro" id="IPR019623">
    <property type="entry name" value="Rot1"/>
</dbReference>
<evidence type="ECO:0000256" key="3">
    <source>
        <dbReference type="ARBA" id="ARBA00017291"/>
    </source>
</evidence>
<keyword evidence="7 11" id="KW-1133">Transmembrane helix</keyword>
<evidence type="ECO:0000256" key="7">
    <source>
        <dbReference type="ARBA" id="ARBA00022989"/>
    </source>
</evidence>
<gene>
    <name evidence="13 15" type="ORF">P152DRAFT_315282</name>
</gene>
<dbReference type="Pfam" id="PF10681">
    <property type="entry name" value="Rot1"/>
    <property type="match status" value="1"/>
</dbReference>
<evidence type="ECO:0000313" key="13">
    <source>
        <dbReference type="EMBL" id="KAF1813338.1"/>
    </source>
</evidence>
<feature type="chain" id="PRO_5044631845" description="Protein ROT1" evidence="12">
    <location>
        <begin position="19"/>
        <end position="244"/>
    </location>
</feature>
<reference evidence="13 15" key="1">
    <citation type="submission" date="2020-01" db="EMBL/GenBank/DDBJ databases">
        <authorList>
            <consortium name="DOE Joint Genome Institute"/>
            <person name="Haridas S."/>
            <person name="Albert R."/>
            <person name="Binder M."/>
            <person name="Bloem J."/>
            <person name="Labutti K."/>
            <person name="Salamov A."/>
            <person name="Andreopoulos B."/>
            <person name="Baker S.E."/>
            <person name="Barry K."/>
            <person name="Bills G."/>
            <person name="Bluhm B.H."/>
            <person name="Cannon C."/>
            <person name="Castanera R."/>
            <person name="Culley D.E."/>
            <person name="Daum C."/>
            <person name="Ezra D."/>
            <person name="Gonzalez J.B."/>
            <person name="Henrissat B."/>
            <person name="Kuo A."/>
            <person name="Liang C."/>
            <person name="Lipzen A."/>
            <person name="Lutzoni F."/>
            <person name="Magnuson J."/>
            <person name="Mondo S."/>
            <person name="Nolan M."/>
            <person name="Ohm R."/>
            <person name="Pangilinan J."/>
            <person name="Park H.-J."/>
            <person name="Ramirez L."/>
            <person name="Alfaro M."/>
            <person name="Sun H."/>
            <person name="Tritt A."/>
            <person name="Yoshinaga Y."/>
            <person name="Zwiers L.-H."/>
            <person name="Turgeon B.G."/>
            <person name="Goodwin S.B."/>
            <person name="Spatafora J.W."/>
            <person name="Crous P.W."/>
            <person name="Grigoriev I.V."/>
        </authorList>
    </citation>
    <scope>NUCLEOTIDE SEQUENCE</scope>
    <source>
        <strain evidence="13 15">CBS 781.70</strain>
    </source>
</reference>
<dbReference type="GO" id="GO:0051082">
    <property type="term" value="F:unfolded protein binding"/>
    <property type="evidence" value="ECO:0007669"/>
    <property type="project" value="TreeGrafter"/>
</dbReference>
<evidence type="ECO:0000256" key="11">
    <source>
        <dbReference type="SAM" id="Phobius"/>
    </source>
</evidence>
<dbReference type="RefSeq" id="XP_033534969.1">
    <property type="nucleotide sequence ID" value="XM_033675180.1"/>
</dbReference>
<dbReference type="EMBL" id="ML975155">
    <property type="protein sequence ID" value="KAF1813338.1"/>
    <property type="molecule type" value="Genomic_DNA"/>
</dbReference>
<dbReference type="OrthoDB" id="5327821at2759"/>